<feature type="coiled-coil region" evidence="1">
    <location>
        <begin position="5"/>
        <end position="39"/>
    </location>
</feature>
<proteinExistence type="predicted"/>
<organism evidence="3">
    <name type="scientific">Heligmosomoides polygyrus</name>
    <name type="common">Parasitic roundworm</name>
    <dbReference type="NCBI Taxonomy" id="6339"/>
    <lineage>
        <taxon>Eukaryota</taxon>
        <taxon>Metazoa</taxon>
        <taxon>Ecdysozoa</taxon>
        <taxon>Nematoda</taxon>
        <taxon>Chromadorea</taxon>
        <taxon>Rhabditida</taxon>
        <taxon>Rhabditina</taxon>
        <taxon>Rhabditomorpha</taxon>
        <taxon>Strongyloidea</taxon>
        <taxon>Heligmosomidae</taxon>
        <taxon>Heligmosomoides</taxon>
    </lineage>
</organism>
<name>A0A3P8D207_HELPZ</name>
<feature type="region of interest" description="Disordered" evidence="2">
    <location>
        <begin position="272"/>
        <end position="296"/>
    </location>
</feature>
<accession>A0A3P8D207</accession>
<reference evidence="3" key="1">
    <citation type="submission" date="2018-11" db="EMBL/GenBank/DDBJ databases">
        <authorList>
            <consortium name="Pathogen Informatics"/>
        </authorList>
    </citation>
    <scope>NUCLEOTIDE SEQUENCE [LARGE SCALE GENOMIC DNA]</scope>
</reference>
<evidence type="ECO:0000256" key="2">
    <source>
        <dbReference type="SAM" id="MobiDB-lite"/>
    </source>
</evidence>
<evidence type="ECO:0000313" key="3">
    <source>
        <dbReference type="EMBL" id="VDO90352.1"/>
    </source>
</evidence>
<gene>
    <name evidence="3" type="ORF">HPBE_LOCUS11932</name>
</gene>
<keyword evidence="1" id="KW-0175">Coiled coil</keyword>
<evidence type="ECO:0000256" key="1">
    <source>
        <dbReference type="SAM" id="Coils"/>
    </source>
</evidence>
<dbReference type="AlphaFoldDB" id="A0A3P8D207"/>
<dbReference type="OrthoDB" id="5871272at2759"/>
<dbReference type="EMBL" id="UZAH01027290">
    <property type="protein sequence ID" value="VDO90352.1"/>
    <property type="molecule type" value="Genomic_DNA"/>
</dbReference>
<sequence>MSLEVERLETECDVKEAQKSELETRIDELMCRLDQSKAESSSKINELMDELNSSTANATAFESDLNKTRTALVAESERRAAVEHEMGLMREQLLQNANLLASPHFSRSGSMRSEQGRQPFSLLGPDGHSVSLNSGSSDLDEIALILHQQKMINELRMRSEQYQRENERLRNVVDASSLVDSLEKRSSLRSFEAHKLQELESAYARMKLEVERLVEEKANGGLENMNVKLLLDRIMEDNDRFSHSCASISCAHSRRREESAELRAMLTTRFERQTAMAGGSPRPDSGHWSAGHSDDGSSDLDEELCLERQCRRQKTLVENLNRMLVDRNREIEKLEKRLLETTPTFVSPSNFSVLTADCSWSSISSSSSPSDRRSPRPLSERLEAVCNVAQFLAPSLIVMWFAYNKM</sequence>
<protein>
    <submittedName>
        <fullName evidence="3">Uncharacterized protein</fullName>
    </submittedName>
</protein>
<feature type="coiled-coil region" evidence="1">
    <location>
        <begin position="145"/>
        <end position="172"/>
    </location>
</feature>